<feature type="transmembrane region" description="Helical" evidence="1">
    <location>
        <begin position="379"/>
        <end position="398"/>
    </location>
</feature>
<evidence type="ECO:0008006" key="4">
    <source>
        <dbReference type="Google" id="ProtNLM"/>
    </source>
</evidence>
<reference evidence="3" key="1">
    <citation type="journal article" date="2019" name="Int. J. Syst. Evol. Microbiol.">
        <title>The Global Catalogue of Microorganisms (GCM) 10K type strain sequencing project: providing services to taxonomists for standard genome sequencing and annotation.</title>
        <authorList>
            <consortium name="The Broad Institute Genomics Platform"/>
            <consortium name="The Broad Institute Genome Sequencing Center for Infectious Disease"/>
            <person name="Wu L."/>
            <person name="Ma J."/>
        </authorList>
    </citation>
    <scope>NUCLEOTIDE SEQUENCE [LARGE SCALE GENOMIC DNA]</scope>
    <source>
        <strain evidence="3">KACC 12649</strain>
    </source>
</reference>
<feature type="transmembrane region" description="Helical" evidence="1">
    <location>
        <begin position="436"/>
        <end position="456"/>
    </location>
</feature>
<proteinExistence type="predicted"/>
<accession>A0ABW0L0V9</accession>
<feature type="transmembrane region" description="Helical" evidence="1">
    <location>
        <begin position="95"/>
        <end position="115"/>
    </location>
</feature>
<evidence type="ECO:0000313" key="3">
    <source>
        <dbReference type="Proteomes" id="UP001596050"/>
    </source>
</evidence>
<keyword evidence="1" id="KW-0812">Transmembrane</keyword>
<feature type="transmembrane region" description="Helical" evidence="1">
    <location>
        <begin position="410"/>
        <end position="430"/>
    </location>
</feature>
<feature type="transmembrane region" description="Helical" evidence="1">
    <location>
        <begin position="121"/>
        <end position="141"/>
    </location>
</feature>
<evidence type="ECO:0000256" key="1">
    <source>
        <dbReference type="SAM" id="Phobius"/>
    </source>
</evidence>
<comment type="caution">
    <text evidence="2">The sequence shown here is derived from an EMBL/GenBank/DDBJ whole genome shotgun (WGS) entry which is preliminary data.</text>
</comment>
<dbReference type="EMBL" id="JBHSMU010000003">
    <property type="protein sequence ID" value="MFC5458496.1"/>
    <property type="molecule type" value="Genomic_DNA"/>
</dbReference>
<dbReference type="RefSeq" id="WP_379779396.1">
    <property type="nucleotide sequence ID" value="NZ_JBHSMU010000003.1"/>
</dbReference>
<feature type="transmembrane region" description="Helical" evidence="1">
    <location>
        <begin position="174"/>
        <end position="194"/>
    </location>
</feature>
<keyword evidence="1" id="KW-0472">Membrane</keyword>
<protein>
    <recommendedName>
        <fullName evidence="4">ABC transporter permease</fullName>
    </recommendedName>
</protein>
<dbReference type="Proteomes" id="UP001596050">
    <property type="component" value="Unassembled WGS sequence"/>
</dbReference>
<feature type="transmembrane region" description="Helical" evidence="1">
    <location>
        <begin position="21"/>
        <end position="44"/>
    </location>
</feature>
<keyword evidence="3" id="KW-1185">Reference proteome</keyword>
<keyword evidence="1" id="KW-1133">Transmembrane helix</keyword>
<sequence>MNAALRDYALLYRIALAKFRARNYAVLCCLALLFALFVGMLTWMKTSDPFAVVANCLRAVFGIIAFAGLVVFVPAAVKMNTPANAVLVPRLRRRLMGLTVLVWLFATVMGTLLASGSIVPVQIAFLAVGLWIVGFGLFCSGHQAGMGFLFLLPMAYISRAFPVDWIAWFAKAPVVVVASLLMLALGAYTVKTMFPCGGDRHFRQRAAQALATNRMSGEEQFRQPHVSRLGLWAYRASLARDCARRDAGALLMHVLGPATHWTQRFLPMVVFVATATLVMAVARHFAPAGMLKALAAGSWVVVSSALFVQVFDHHRRLMRLSLTGGEQNLVRLAPAMPGAADRFNRRLGGRLLLAGLGEWVMVSAAVLLLLALIGVPAPIRVVSACFCFLTLPLAASSLRNHARRSVTGGWWPFVWLLVSLGVCLLAGALMHRMLGTSTLLAAVLAAVVWTGVAVAWRWRRLAAAPHAFPVGRLA</sequence>
<name>A0ABW0L0V9_9BURK</name>
<feature type="transmembrane region" description="Helical" evidence="1">
    <location>
        <begin position="265"/>
        <end position="285"/>
    </location>
</feature>
<organism evidence="2 3">
    <name type="scientific">Massilia niabensis</name>
    <dbReference type="NCBI Taxonomy" id="544910"/>
    <lineage>
        <taxon>Bacteria</taxon>
        <taxon>Pseudomonadati</taxon>
        <taxon>Pseudomonadota</taxon>
        <taxon>Betaproteobacteria</taxon>
        <taxon>Burkholderiales</taxon>
        <taxon>Oxalobacteraceae</taxon>
        <taxon>Telluria group</taxon>
        <taxon>Massilia</taxon>
    </lineage>
</organism>
<gene>
    <name evidence="2" type="ORF">ACFPN5_01575</name>
</gene>
<feature type="transmembrane region" description="Helical" evidence="1">
    <location>
        <begin position="50"/>
        <end position="74"/>
    </location>
</feature>
<feature type="transmembrane region" description="Helical" evidence="1">
    <location>
        <begin position="351"/>
        <end position="373"/>
    </location>
</feature>
<evidence type="ECO:0000313" key="2">
    <source>
        <dbReference type="EMBL" id="MFC5458496.1"/>
    </source>
</evidence>